<dbReference type="Proteomes" id="UP000007488">
    <property type="component" value="Chromosome"/>
</dbReference>
<dbReference type="KEGG" id="sgy:Sgly_1957"/>
<dbReference type="OrthoDB" id="1797458at2"/>
<sequence>MDINPELIQRAQMLLTLDHSLSQVKEILLRDGYPEDEVIELIEATEEVLNYFSPPLFDEDKIAIDIRHVNKKIDNTGSPDILVDRNSGKVELLTPHLQETWRVANEIRKSIRFQYR</sequence>
<dbReference type="eggNOG" id="ENOG5032TJM">
    <property type="taxonomic scope" value="Bacteria"/>
</dbReference>
<evidence type="ECO:0000313" key="1">
    <source>
        <dbReference type="EMBL" id="ADY56253.1"/>
    </source>
</evidence>
<evidence type="ECO:0000313" key="2">
    <source>
        <dbReference type="Proteomes" id="UP000007488"/>
    </source>
</evidence>
<dbReference type="EMBL" id="CP002547">
    <property type="protein sequence ID" value="ADY56253.1"/>
    <property type="molecule type" value="Genomic_DNA"/>
</dbReference>
<dbReference type="AlphaFoldDB" id="F0T0W4"/>
<reference evidence="1 2" key="1">
    <citation type="journal article" date="2011" name="Stand. Genomic Sci.">
        <title>Complete genome sequence of Syntrophobotulus glycolicus type strain (FlGlyR).</title>
        <authorList>
            <person name="Han C."/>
            <person name="Mwirichia R."/>
            <person name="Chertkov O."/>
            <person name="Held B."/>
            <person name="Lapidus A."/>
            <person name="Nolan M."/>
            <person name="Lucas S."/>
            <person name="Hammon N."/>
            <person name="Deshpande S."/>
            <person name="Cheng J.F."/>
            <person name="Tapia R."/>
            <person name="Goodwin L."/>
            <person name="Pitluck S."/>
            <person name="Huntemann M."/>
            <person name="Liolios K."/>
            <person name="Ivanova N."/>
            <person name="Pagani I."/>
            <person name="Mavromatis K."/>
            <person name="Ovchinikova G."/>
            <person name="Pati A."/>
            <person name="Chen A."/>
            <person name="Palaniappan K."/>
            <person name="Land M."/>
            <person name="Hauser L."/>
            <person name="Brambilla E.M."/>
            <person name="Rohde M."/>
            <person name="Spring S."/>
            <person name="Sikorski J."/>
            <person name="Goker M."/>
            <person name="Woyke T."/>
            <person name="Bristow J."/>
            <person name="Eisen J.A."/>
            <person name="Markowitz V."/>
            <person name="Hugenholtz P."/>
            <person name="Kyrpides N.C."/>
            <person name="Klenk H.P."/>
            <person name="Detter J.C."/>
        </authorList>
    </citation>
    <scope>NUCLEOTIDE SEQUENCE [LARGE SCALE GENOMIC DNA]</scope>
    <source>
        <strain evidence="2">DSM 8271 / FlGlyR</strain>
    </source>
</reference>
<accession>F0T0W4</accession>
<keyword evidence="2" id="KW-1185">Reference proteome</keyword>
<gene>
    <name evidence="1" type="ordered locus">Sgly_1957</name>
</gene>
<name>F0T0W4_SYNGF</name>
<dbReference type="STRING" id="645991.Sgly_1957"/>
<organism evidence="1 2">
    <name type="scientific">Syntrophobotulus glycolicus (strain DSM 8271 / FlGlyR)</name>
    <dbReference type="NCBI Taxonomy" id="645991"/>
    <lineage>
        <taxon>Bacteria</taxon>
        <taxon>Bacillati</taxon>
        <taxon>Bacillota</taxon>
        <taxon>Clostridia</taxon>
        <taxon>Eubacteriales</taxon>
        <taxon>Desulfitobacteriaceae</taxon>
        <taxon>Syntrophobotulus</taxon>
    </lineage>
</organism>
<proteinExistence type="predicted"/>
<dbReference type="HOGENOM" id="CLU_2011547_0_0_9"/>
<protein>
    <submittedName>
        <fullName evidence="1">Uncharacterized protein</fullName>
    </submittedName>
</protein>
<dbReference type="RefSeq" id="WP_013625121.1">
    <property type="nucleotide sequence ID" value="NC_015172.1"/>
</dbReference>
<reference evidence="2" key="2">
    <citation type="submission" date="2011-02" db="EMBL/GenBank/DDBJ databases">
        <title>The complete genome of Syntrophobotulus glycolicus DSM 8271.</title>
        <authorList>
            <person name="Lucas S."/>
            <person name="Copeland A."/>
            <person name="Lapidus A."/>
            <person name="Bruce D."/>
            <person name="Goodwin L."/>
            <person name="Pitluck S."/>
            <person name="Kyrpides N."/>
            <person name="Mavromatis K."/>
            <person name="Pagani I."/>
            <person name="Ivanova N."/>
            <person name="Mikhailova N."/>
            <person name="Chertkov O."/>
            <person name="Held B."/>
            <person name="Detter J.C."/>
            <person name="Tapia R."/>
            <person name="Han C."/>
            <person name="Land M."/>
            <person name="Hauser L."/>
            <person name="Markowitz V."/>
            <person name="Cheng J.-F."/>
            <person name="Hugenholtz P."/>
            <person name="Woyke T."/>
            <person name="Wu D."/>
            <person name="Spring S."/>
            <person name="Schroeder M."/>
            <person name="Brambilla E."/>
            <person name="Klenk H.-P."/>
            <person name="Eisen J.A."/>
        </authorList>
    </citation>
    <scope>NUCLEOTIDE SEQUENCE [LARGE SCALE GENOMIC DNA]</scope>
    <source>
        <strain evidence="2">DSM 8271 / FlGlyR</strain>
    </source>
</reference>